<keyword evidence="2" id="KW-1185">Reference proteome</keyword>
<evidence type="ECO:0008006" key="3">
    <source>
        <dbReference type="Google" id="ProtNLM"/>
    </source>
</evidence>
<proteinExistence type="predicted"/>
<comment type="caution">
    <text evidence="1">The sequence shown here is derived from an EMBL/GenBank/DDBJ whole genome shotgun (WGS) entry which is preliminary data.</text>
</comment>
<dbReference type="Proteomes" id="UP001501759">
    <property type="component" value="Unassembled WGS sequence"/>
</dbReference>
<dbReference type="RefSeq" id="WP_345642417.1">
    <property type="nucleotide sequence ID" value="NZ_BAABKB010000002.1"/>
</dbReference>
<reference evidence="2" key="1">
    <citation type="journal article" date="2019" name="Int. J. Syst. Evol. Microbiol.">
        <title>The Global Catalogue of Microorganisms (GCM) 10K type strain sequencing project: providing services to taxonomists for standard genome sequencing and annotation.</title>
        <authorList>
            <consortium name="The Broad Institute Genomics Platform"/>
            <consortium name="The Broad Institute Genome Sequencing Center for Infectious Disease"/>
            <person name="Wu L."/>
            <person name="Ma J."/>
        </authorList>
    </citation>
    <scope>NUCLEOTIDE SEQUENCE [LARGE SCALE GENOMIC DNA]</scope>
    <source>
        <strain evidence="2">JCM 18409</strain>
    </source>
</reference>
<protein>
    <recommendedName>
        <fullName evidence="3">DNA-binding protein</fullName>
    </recommendedName>
</protein>
<evidence type="ECO:0000313" key="2">
    <source>
        <dbReference type="Proteomes" id="UP001501759"/>
    </source>
</evidence>
<name>A0ABP9ILN7_9ACTN</name>
<dbReference type="EMBL" id="BAABKB010000002">
    <property type="protein sequence ID" value="GAA4999543.1"/>
    <property type="molecule type" value="Genomic_DNA"/>
</dbReference>
<sequence length="66" mass="7254">MDTELIPPGYYSTRDVARALDTTPGAVRNLVYRGRLRRAGGTERHPWFAVTDVAALVAKRQARAAA</sequence>
<evidence type="ECO:0000313" key="1">
    <source>
        <dbReference type="EMBL" id="GAA4999543.1"/>
    </source>
</evidence>
<accession>A0ABP9ILN7</accession>
<organism evidence="1 2">
    <name type="scientific">Streptomyces siamensis</name>
    <dbReference type="NCBI Taxonomy" id="1274986"/>
    <lineage>
        <taxon>Bacteria</taxon>
        <taxon>Bacillati</taxon>
        <taxon>Actinomycetota</taxon>
        <taxon>Actinomycetes</taxon>
        <taxon>Kitasatosporales</taxon>
        <taxon>Streptomycetaceae</taxon>
        <taxon>Streptomyces</taxon>
    </lineage>
</organism>
<gene>
    <name evidence="1" type="ORF">GCM10023335_12510</name>
</gene>